<feature type="compositionally biased region" description="Polar residues" evidence="1">
    <location>
        <begin position="317"/>
        <end position="327"/>
    </location>
</feature>
<protein>
    <recommendedName>
        <fullName evidence="4">NYN domain-containing protein</fullName>
    </recommendedName>
</protein>
<dbReference type="Proteomes" id="UP000824890">
    <property type="component" value="Unassembled WGS sequence"/>
</dbReference>
<reference evidence="2 3" key="1">
    <citation type="submission" date="2021-05" db="EMBL/GenBank/DDBJ databases">
        <title>Genome Assembly of Synthetic Allotetraploid Brassica napus Reveals Homoeologous Exchanges between Subgenomes.</title>
        <authorList>
            <person name="Davis J.T."/>
        </authorList>
    </citation>
    <scope>NUCLEOTIDE SEQUENCE [LARGE SCALE GENOMIC DNA]</scope>
    <source>
        <strain evidence="3">cv. Da-Ae</strain>
        <tissue evidence="2">Seedling</tissue>
    </source>
</reference>
<evidence type="ECO:0008006" key="4">
    <source>
        <dbReference type="Google" id="ProtNLM"/>
    </source>
</evidence>
<evidence type="ECO:0000256" key="1">
    <source>
        <dbReference type="SAM" id="MobiDB-lite"/>
    </source>
</evidence>
<dbReference type="PANTHER" id="PTHR14379">
    <property type="entry name" value="LIMKAIN B LKAP"/>
    <property type="match status" value="1"/>
</dbReference>
<dbReference type="CDD" id="cd10910">
    <property type="entry name" value="PIN_limkain_b1_N_like"/>
    <property type="match status" value="1"/>
</dbReference>
<comment type="caution">
    <text evidence="2">The sequence shown here is derived from an EMBL/GenBank/DDBJ whole genome shotgun (WGS) entry which is preliminary data.</text>
</comment>
<evidence type="ECO:0000313" key="2">
    <source>
        <dbReference type="EMBL" id="KAH0932873.1"/>
    </source>
</evidence>
<keyword evidence="3" id="KW-1185">Reference proteome</keyword>
<dbReference type="EMBL" id="JAGKQM010000003">
    <property type="protein sequence ID" value="KAH0932873.1"/>
    <property type="molecule type" value="Genomic_DNA"/>
</dbReference>
<dbReference type="PANTHER" id="PTHR14379:SF55">
    <property type="entry name" value="NYN DOMAIN-CONTAINING PROTEIN"/>
    <property type="match status" value="1"/>
</dbReference>
<sequence length="344" mass="38719">MSTSTDETMDRLFPKPQRKEMLRSTYVMFDAEDFSSPNPHLLKENILTAIKKEGYRGRINIKGYFGDKKTIPQELLDKYLEAEIYSKIFEGDRVARMNMMLVELLFWAMSHYPHGTNVLIITKNQNILERHKPFDMVMDEGTTDPRFTEMMSDPQFTCKPVPMPVVIYENAKTSVFWDMAGYPIPNGVDPVLFCGVMKNALVKQGYKGELSIYLYVDTGELLPNGLETCVEFDFLPEGDDYARISSILVDISFWALSYPYSNIIVLSRNIVKGTIVAFESLYNTHGLLLSKTEPDWLVPGESSTLFLTSLFEDPTGGQLSASSQKQSKILGGGGTSSQGAKRVG</sequence>
<gene>
    <name evidence="2" type="ORF">HID58_009990</name>
</gene>
<name>A0ABQ8DW18_BRANA</name>
<accession>A0ABQ8DW18</accession>
<proteinExistence type="predicted"/>
<feature type="region of interest" description="Disordered" evidence="1">
    <location>
        <begin position="317"/>
        <end position="344"/>
    </location>
</feature>
<organism evidence="2 3">
    <name type="scientific">Brassica napus</name>
    <name type="common">Rape</name>
    <dbReference type="NCBI Taxonomy" id="3708"/>
    <lineage>
        <taxon>Eukaryota</taxon>
        <taxon>Viridiplantae</taxon>
        <taxon>Streptophyta</taxon>
        <taxon>Embryophyta</taxon>
        <taxon>Tracheophyta</taxon>
        <taxon>Spermatophyta</taxon>
        <taxon>Magnoliopsida</taxon>
        <taxon>eudicotyledons</taxon>
        <taxon>Gunneridae</taxon>
        <taxon>Pentapetalae</taxon>
        <taxon>rosids</taxon>
        <taxon>malvids</taxon>
        <taxon>Brassicales</taxon>
        <taxon>Brassicaceae</taxon>
        <taxon>Brassiceae</taxon>
        <taxon>Brassica</taxon>
    </lineage>
</organism>
<evidence type="ECO:0000313" key="3">
    <source>
        <dbReference type="Proteomes" id="UP000824890"/>
    </source>
</evidence>
<dbReference type="InterPro" id="IPR024768">
    <property type="entry name" value="Marf1"/>
</dbReference>